<feature type="transmembrane region" description="Helical" evidence="1">
    <location>
        <begin position="12"/>
        <end position="36"/>
    </location>
</feature>
<proteinExistence type="predicted"/>
<evidence type="ECO:0000256" key="1">
    <source>
        <dbReference type="SAM" id="Phobius"/>
    </source>
</evidence>
<reference evidence="2 3" key="1">
    <citation type="submission" date="2020-07" db="EMBL/GenBank/DDBJ databases">
        <title>Facklamia lactis sp. nov., isolated from raw milk.</title>
        <authorList>
            <person name="Doll E.V."/>
            <person name="Huptas C."/>
            <person name="Staib L."/>
            <person name="Wenning M."/>
            <person name="Scherer S."/>
        </authorList>
    </citation>
    <scope>NUCLEOTIDE SEQUENCE [LARGE SCALE GENOMIC DNA]</scope>
    <source>
        <strain evidence="2 3">DSM 104272</strain>
    </source>
</reference>
<dbReference type="EMBL" id="JACCEL010000009">
    <property type="protein sequence ID" value="MBG9978112.1"/>
    <property type="molecule type" value="Genomic_DNA"/>
</dbReference>
<keyword evidence="1" id="KW-0472">Membrane</keyword>
<evidence type="ECO:0000313" key="3">
    <source>
        <dbReference type="Proteomes" id="UP000823401"/>
    </source>
</evidence>
<organism evidence="2 3">
    <name type="scientific">Ruoffia tabacinasalis</name>
    <dbReference type="NCBI Taxonomy" id="87458"/>
    <lineage>
        <taxon>Bacteria</taxon>
        <taxon>Bacillati</taxon>
        <taxon>Bacillota</taxon>
        <taxon>Bacilli</taxon>
        <taxon>Lactobacillales</taxon>
        <taxon>Aerococcaceae</taxon>
        <taxon>Ruoffia</taxon>
    </lineage>
</organism>
<gene>
    <name evidence="2" type="ORF">HYQ42_04850</name>
</gene>
<keyword evidence="3" id="KW-1185">Reference proteome</keyword>
<feature type="transmembrane region" description="Helical" evidence="1">
    <location>
        <begin position="48"/>
        <end position="71"/>
    </location>
</feature>
<keyword evidence="1" id="KW-1133">Transmembrane helix</keyword>
<evidence type="ECO:0000313" key="2">
    <source>
        <dbReference type="EMBL" id="MBG9978112.1"/>
    </source>
</evidence>
<keyword evidence="1" id="KW-0812">Transmembrane</keyword>
<accession>A0ABS0LJ42</accession>
<sequence length="159" mass="18496">METYFKIKRGKLATAIFLIIGLVFTWNGATFSLVLFPMLGQDNFDNQLSIIAFIPLIFLIIGLILLGYSIYSIVNATYITASEDTIQYHKETYDVSRIHRFVYRSRFIRRKRGNDHTEEIVIEGEDGAMIMNITNKNMRTKKVLELIREHYPNIPLITE</sequence>
<comment type="caution">
    <text evidence="2">The sequence shown here is derived from an EMBL/GenBank/DDBJ whole genome shotgun (WGS) entry which is preliminary data.</text>
</comment>
<protein>
    <recommendedName>
        <fullName evidence="4">Photosystem I assembly protein Ycf4</fullName>
    </recommendedName>
</protein>
<dbReference type="Proteomes" id="UP000823401">
    <property type="component" value="Unassembled WGS sequence"/>
</dbReference>
<evidence type="ECO:0008006" key="4">
    <source>
        <dbReference type="Google" id="ProtNLM"/>
    </source>
</evidence>
<name>A0ABS0LJ42_9LACT</name>
<dbReference type="RefSeq" id="WP_197104225.1">
    <property type="nucleotide sequence ID" value="NZ_JACCEL010000009.1"/>
</dbReference>